<dbReference type="InterPro" id="IPR020471">
    <property type="entry name" value="AKR"/>
</dbReference>
<dbReference type="InterPro" id="IPR036812">
    <property type="entry name" value="NAD(P)_OxRdtase_dom_sf"/>
</dbReference>
<proteinExistence type="predicted"/>
<dbReference type="PANTHER" id="PTHR43312">
    <property type="entry name" value="D-THREO-ALDOSE 1-DEHYDROGENASE"/>
    <property type="match status" value="1"/>
</dbReference>
<dbReference type="EMBL" id="JAUBDI010000001">
    <property type="protein sequence ID" value="MDW0111675.1"/>
    <property type="molecule type" value="Genomic_DNA"/>
</dbReference>
<dbReference type="PANTHER" id="PTHR43312:SF1">
    <property type="entry name" value="NADP-DEPENDENT OXIDOREDUCTASE DOMAIN-CONTAINING PROTEIN"/>
    <property type="match status" value="1"/>
</dbReference>
<dbReference type="SUPFAM" id="SSF51430">
    <property type="entry name" value="NAD(P)-linked oxidoreductase"/>
    <property type="match status" value="1"/>
</dbReference>
<feature type="domain" description="NADP-dependent oxidoreductase" evidence="1">
    <location>
        <begin position="16"/>
        <end position="290"/>
    </location>
</feature>
<dbReference type="Proteomes" id="UP001282284">
    <property type="component" value="Unassembled WGS sequence"/>
</dbReference>
<dbReference type="PRINTS" id="PR00069">
    <property type="entry name" value="ALDKETRDTASE"/>
</dbReference>
<name>A0ABU4G3X5_9BACL</name>
<dbReference type="Pfam" id="PF00248">
    <property type="entry name" value="Aldo_ket_red"/>
    <property type="match status" value="1"/>
</dbReference>
<comment type="caution">
    <text evidence="2">The sequence shown here is derived from an EMBL/GenBank/DDBJ whole genome shotgun (WGS) entry which is preliminary data.</text>
</comment>
<dbReference type="GO" id="GO:0016491">
    <property type="term" value="F:oxidoreductase activity"/>
    <property type="evidence" value="ECO:0007669"/>
    <property type="project" value="UniProtKB-KW"/>
</dbReference>
<evidence type="ECO:0000259" key="1">
    <source>
        <dbReference type="Pfam" id="PF00248"/>
    </source>
</evidence>
<evidence type="ECO:0000313" key="3">
    <source>
        <dbReference type="Proteomes" id="UP001282284"/>
    </source>
</evidence>
<dbReference type="Gene3D" id="3.20.20.100">
    <property type="entry name" value="NADP-dependent oxidoreductase domain"/>
    <property type="match status" value="1"/>
</dbReference>
<sequence>MKKRELGKSGIYVSELSLGCMSLPHDEQEGKNIIDAAIHAGINFFDTADLYSNGRNESVVGTALKGRRDEIILSTKVGNRRIPGEEGWRWDPSKSYIMEAVKDSLLRLGTDYIDLYQLHGGTMEDEVDETIDAFETLKKEGIIRQYGISSIRPTVIQRFLSDSSAVAVMMQYSMLDRRPEEYFSLIANYGASLLTRGTLAKGLLTTEGLQRLNETKGFGAYELEALKETVTAIHSLTDDIHTAAIKFNLAQPIVASTVIGASTTEQLLDSINANDKEIDPYTYKSIESLLKVHQYDQHRLN</sequence>
<protein>
    <submittedName>
        <fullName evidence="2">Aldo/keto reductase</fullName>
        <ecNumber evidence="2">1.1.1.-</ecNumber>
    </submittedName>
</protein>
<evidence type="ECO:0000313" key="2">
    <source>
        <dbReference type="EMBL" id="MDW0111675.1"/>
    </source>
</evidence>
<keyword evidence="2" id="KW-0560">Oxidoreductase</keyword>
<dbReference type="InterPro" id="IPR053135">
    <property type="entry name" value="AKR2_Oxidoreductase"/>
</dbReference>
<reference evidence="2 3" key="1">
    <citation type="submission" date="2023-06" db="EMBL/GenBank/DDBJ databases">
        <title>Sporosarcina sp. nov., isolated from Korean traditional fermented seafood 'Jeotgal'.</title>
        <authorList>
            <person name="Yang A.I."/>
            <person name="Shin N.-R."/>
        </authorList>
    </citation>
    <scope>NUCLEOTIDE SEQUENCE [LARGE SCALE GENOMIC DNA]</scope>
    <source>
        <strain evidence="2 3">KCTC13119</strain>
    </source>
</reference>
<accession>A0ABU4G3X5</accession>
<dbReference type="RefSeq" id="WP_317941563.1">
    <property type="nucleotide sequence ID" value="NZ_JAUBDI010000001.1"/>
</dbReference>
<keyword evidence="3" id="KW-1185">Reference proteome</keyword>
<dbReference type="InterPro" id="IPR023210">
    <property type="entry name" value="NADP_OxRdtase_dom"/>
</dbReference>
<organism evidence="2 3">
    <name type="scientific">Sporosarcina saromensis</name>
    <dbReference type="NCBI Taxonomy" id="359365"/>
    <lineage>
        <taxon>Bacteria</taxon>
        <taxon>Bacillati</taxon>
        <taxon>Bacillota</taxon>
        <taxon>Bacilli</taxon>
        <taxon>Bacillales</taxon>
        <taxon>Caryophanaceae</taxon>
        <taxon>Sporosarcina</taxon>
    </lineage>
</organism>
<dbReference type="EC" id="1.1.1.-" evidence="2"/>
<dbReference type="CDD" id="cd19086">
    <property type="entry name" value="AKR_AKR11C1"/>
    <property type="match status" value="1"/>
</dbReference>
<gene>
    <name evidence="2" type="ORF">QT711_00665</name>
</gene>